<dbReference type="PANTHER" id="PTHR45808">
    <property type="entry name" value="RHO GTPASE-ACTIVATING PROTEIN 68F"/>
    <property type="match status" value="1"/>
</dbReference>
<feature type="domain" description="Rho-GAP" evidence="3">
    <location>
        <begin position="245"/>
        <end position="425"/>
    </location>
</feature>
<dbReference type="InterPro" id="IPR008936">
    <property type="entry name" value="Rho_GTPase_activation_prot"/>
</dbReference>
<keyword evidence="5" id="KW-1185">Reference proteome</keyword>
<dbReference type="Proteomes" id="UP000267821">
    <property type="component" value="Unassembled WGS sequence"/>
</dbReference>
<dbReference type="Gene3D" id="3.40.525.10">
    <property type="entry name" value="CRAL-TRIO lipid binding domain"/>
    <property type="match status" value="1"/>
</dbReference>
<name>A0A3N4M0K8_9PEZI</name>
<organism evidence="4 5">
    <name type="scientific">Terfezia boudieri ATCC MYA-4762</name>
    <dbReference type="NCBI Taxonomy" id="1051890"/>
    <lineage>
        <taxon>Eukaryota</taxon>
        <taxon>Fungi</taxon>
        <taxon>Dikarya</taxon>
        <taxon>Ascomycota</taxon>
        <taxon>Pezizomycotina</taxon>
        <taxon>Pezizomycetes</taxon>
        <taxon>Pezizales</taxon>
        <taxon>Pezizaceae</taxon>
        <taxon>Terfezia</taxon>
    </lineage>
</organism>
<evidence type="ECO:0000313" key="5">
    <source>
        <dbReference type="Proteomes" id="UP000267821"/>
    </source>
</evidence>
<protein>
    <submittedName>
        <fullName evidence="4">RhoGAP-domain-containing protein</fullName>
    </submittedName>
</protein>
<dbReference type="Gene3D" id="1.10.555.10">
    <property type="entry name" value="Rho GTPase activation protein"/>
    <property type="match status" value="1"/>
</dbReference>
<dbReference type="SMART" id="SM00324">
    <property type="entry name" value="RhoGAP"/>
    <property type="match status" value="1"/>
</dbReference>
<dbReference type="InterPro" id="IPR001251">
    <property type="entry name" value="CRAL-TRIO_dom"/>
</dbReference>
<evidence type="ECO:0000313" key="4">
    <source>
        <dbReference type="EMBL" id="RPB28600.1"/>
    </source>
</evidence>
<dbReference type="PROSITE" id="PS50191">
    <property type="entry name" value="CRAL_TRIO"/>
    <property type="match status" value="1"/>
</dbReference>
<dbReference type="AlphaFoldDB" id="A0A3N4M0K8"/>
<proteinExistence type="predicted"/>
<gene>
    <name evidence="4" type="ORF">L211DRAFT_802099</name>
</gene>
<dbReference type="CDD" id="cd00170">
    <property type="entry name" value="SEC14"/>
    <property type="match status" value="1"/>
</dbReference>
<evidence type="ECO:0000256" key="1">
    <source>
        <dbReference type="SAM" id="MobiDB-lite"/>
    </source>
</evidence>
<dbReference type="Pfam" id="PF00620">
    <property type="entry name" value="RhoGAP"/>
    <property type="match status" value="1"/>
</dbReference>
<dbReference type="GO" id="GO:0005737">
    <property type="term" value="C:cytoplasm"/>
    <property type="evidence" value="ECO:0007669"/>
    <property type="project" value="TreeGrafter"/>
</dbReference>
<dbReference type="PANTHER" id="PTHR45808:SF2">
    <property type="entry name" value="RHO GTPASE-ACTIVATING PROTEIN 68F"/>
    <property type="match status" value="1"/>
</dbReference>
<reference evidence="4 5" key="1">
    <citation type="journal article" date="2018" name="Nat. Ecol. Evol.">
        <title>Pezizomycetes genomes reveal the molecular basis of ectomycorrhizal truffle lifestyle.</title>
        <authorList>
            <person name="Murat C."/>
            <person name="Payen T."/>
            <person name="Noel B."/>
            <person name="Kuo A."/>
            <person name="Morin E."/>
            <person name="Chen J."/>
            <person name="Kohler A."/>
            <person name="Krizsan K."/>
            <person name="Balestrini R."/>
            <person name="Da Silva C."/>
            <person name="Montanini B."/>
            <person name="Hainaut M."/>
            <person name="Levati E."/>
            <person name="Barry K.W."/>
            <person name="Belfiori B."/>
            <person name="Cichocki N."/>
            <person name="Clum A."/>
            <person name="Dockter R.B."/>
            <person name="Fauchery L."/>
            <person name="Guy J."/>
            <person name="Iotti M."/>
            <person name="Le Tacon F."/>
            <person name="Lindquist E.A."/>
            <person name="Lipzen A."/>
            <person name="Malagnac F."/>
            <person name="Mello A."/>
            <person name="Molinier V."/>
            <person name="Miyauchi S."/>
            <person name="Poulain J."/>
            <person name="Riccioni C."/>
            <person name="Rubini A."/>
            <person name="Sitrit Y."/>
            <person name="Splivallo R."/>
            <person name="Traeger S."/>
            <person name="Wang M."/>
            <person name="Zifcakova L."/>
            <person name="Wipf D."/>
            <person name="Zambonelli A."/>
            <person name="Paolocci F."/>
            <person name="Nowrousian M."/>
            <person name="Ottonello S."/>
            <person name="Baldrian P."/>
            <person name="Spatafora J.W."/>
            <person name="Henrissat B."/>
            <person name="Nagy L.G."/>
            <person name="Aury J.M."/>
            <person name="Wincker P."/>
            <person name="Grigoriev I.V."/>
            <person name="Bonfante P."/>
            <person name="Martin F.M."/>
        </authorList>
    </citation>
    <scope>NUCLEOTIDE SEQUENCE [LARGE SCALE GENOMIC DNA]</scope>
    <source>
        <strain evidence="4 5">ATCC MYA-4762</strain>
    </source>
</reference>
<accession>A0A3N4M0K8</accession>
<feature type="compositionally biased region" description="Basic and acidic residues" evidence="1">
    <location>
        <begin position="712"/>
        <end position="728"/>
    </location>
</feature>
<dbReference type="STRING" id="1051890.A0A3N4M0K8"/>
<dbReference type="CDD" id="cd00159">
    <property type="entry name" value="RhoGAP"/>
    <property type="match status" value="1"/>
</dbReference>
<feature type="region of interest" description="Disordered" evidence="1">
    <location>
        <begin position="458"/>
        <end position="563"/>
    </location>
</feature>
<dbReference type="OrthoDB" id="410651at2759"/>
<feature type="compositionally biased region" description="Low complexity" evidence="1">
    <location>
        <begin position="536"/>
        <end position="551"/>
    </location>
</feature>
<evidence type="ECO:0000259" key="2">
    <source>
        <dbReference type="PROSITE" id="PS50191"/>
    </source>
</evidence>
<dbReference type="SUPFAM" id="SSF48350">
    <property type="entry name" value="GTPase activation domain, GAP"/>
    <property type="match status" value="1"/>
</dbReference>
<dbReference type="InParanoid" id="A0A3N4M0K8"/>
<feature type="region of interest" description="Disordered" evidence="1">
    <location>
        <begin position="577"/>
        <end position="690"/>
    </location>
</feature>
<dbReference type="InterPro" id="IPR036865">
    <property type="entry name" value="CRAL-TRIO_dom_sf"/>
</dbReference>
<dbReference type="PROSITE" id="PS50238">
    <property type="entry name" value="RHOGAP"/>
    <property type="match status" value="1"/>
</dbReference>
<dbReference type="Pfam" id="PF13716">
    <property type="entry name" value="CRAL_TRIO_2"/>
    <property type="match status" value="1"/>
</dbReference>
<dbReference type="SUPFAM" id="SSF52087">
    <property type="entry name" value="CRAL/TRIO domain"/>
    <property type="match status" value="1"/>
</dbReference>
<dbReference type="InterPro" id="IPR000198">
    <property type="entry name" value="RhoGAP_dom"/>
</dbReference>
<dbReference type="GO" id="GO:0007264">
    <property type="term" value="P:small GTPase-mediated signal transduction"/>
    <property type="evidence" value="ECO:0007669"/>
    <property type="project" value="TreeGrafter"/>
</dbReference>
<feature type="domain" description="CRAL-TRIO" evidence="2">
    <location>
        <begin position="36"/>
        <end position="216"/>
    </location>
</feature>
<evidence type="ECO:0000259" key="3">
    <source>
        <dbReference type="PROSITE" id="PS50238"/>
    </source>
</evidence>
<feature type="compositionally biased region" description="Pro residues" evidence="1">
    <location>
        <begin position="584"/>
        <end position="605"/>
    </location>
</feature>
<feature type="region of interest" description="Disordered" evidence="1">
    <location>
        <begin position="705"/>
        <end position="741"/>
    </location>
</feature>
<dbReference type="EMBL" id="ML121529">
    <property type="protein sequence ID" value="RPB28600.1"/>
    <property type="molecule type" value="Genomic_DNA"/>
</dbReference>
<feature type="compositionally biased region" description="Gly residues" evidence="1">
    <location>
        <begin position="665"/>
        <end position="685"/>
    </location>
</feature>
<dbReference type="GO" id="GO:0005096">
    <property type="term" value="F:GTPase activator activity"/>
    <property type="evidence" value="ECO:0007669"/>
    <property type="project" value="TreeGrafter"/>
</dbReference>
<sequence>MSAVANKVDNLRKRAITSAGFGHIEPHPPPRTSPAYDLNLATLASRVLYRSGLDPSGSGGPLLILCAAAFPDTRYVDYNKLLPYVLSELPGDEELLGGMGYSVVFFAGGGGEKPGGETYGPLSPGVQGAEGTTIGGKWNRPAWSWSLQAYNLLSRAVRKNIRKLWIVHERAWVRILFEAAQTVVSPKFKKKVVHVNSLSELATHIPLQSLNIPPQVYLHDRKINPIITVPNHPPPMFGVQPFPPGEIEPTLPLVLIESSRYIKSTHLKTEGLFRISCSMQLLEIVREAYDRGQYMRSYDYGPHVAAGLIKLYYRSLPEPLIPKRYYRELPEKCKTPEGIKALLTAHEREGGLPSTSRILLTRHLLPLLAAVAAHSSVNKMTPENLAICVSPSLVRSEDPLMDITISRGSVCQLIKHGVEHIDEVSKGKQTMRQGKRELNTKKDLGKLIILDDEGDGWEVAGKEKGLGGGEQEEIPPPLPRRRTEAGGEEQQEVPPTLPKRLTTVKGAEGSPLAAERKNNSWNSEFGGPLPIALTKPSTSTSPQASQQQQPSSPVPPMIPIEGIPLSLQPALQPVLANPSFSEPLIPPPLSEQPTPNLPPIIPPKPTALSTAITPSPLIPLPAEAIAPPGQAQQRGSEERSQVPGSGSSGEHSTAPSAEESEYGIGESGGGVGSEGEGGDGGGDRGPAGRTGKRFTYVAYSASKASAAAAAAARDRAGTWHGERRRTDGKGAAGEGIAEGDE</sequence>
<feature type="compositionally biased region" description="Polar residues" evidence="1">
    <location>
        <begin position="642"/>
        <end position="655"/>
    </location>
</feature>